<sequence length="224" mass="26307">MRVLLLSMVLPSLVSVSVSTGYGTDYDDYDSTESLTTPTVQRDTRTTRKRAKTIPKQDYVADIEKFLDTNETIWVYQSTERTTNTCMVDAVEYAYYFGAGMTRYHVSNGSRYEKTGEARFDYHFMFEDHSLPYNEMTFEDQGLRAPFETVVYQTKDNQCAVFYMNFHREFTDPTTWIEVRVRNSSLEKGPDRECLERFNSYAHGQNITYNYTSECQCLFRQETH</sequence>
<keyword evidence="1" id="KW-0732">Signal</keyword>
<dbReference type="EMBL" id="GACK01010861">
    <property type="protein sequence ID" value="JAA54173.1"/>
    <property type="molecule type" value="mRNA"/>
</dbReference>
<protein>
    <submittedName>
        <fullName evidence="2">Putative group i salivary lipocalin</fullName>
    </submittedName>
</protein>
<reference evidence="2" key="2">
    <citation type="journal article" date="2015" name="J. Proteomics">
        <title>Sexual differences in the sialomes of the zebra tick, Rhipicephalus pulchellus.</title>
        <authorList>
            <person name="Tan A.W."/>
            <person name="Francischetti I.M."/>
            <person name="Slovak M."/>
            <person name="Kini R.M."/>
            <person name="Ribeiro J.M."/>
        </authorList>
    </citation>
    <scope>NUCLEOTIDE SEQUENCE</scope>
    <source>
        <tissue evidence="2">Salivary gland</tissue>
    </source>
</reference>
<accession>L7LTG2</accession>
<proteinExistence type="evidence at transcript level"/>
<dbReference type="Gene3D" id="2.40.128.20">
    <property type="match status" value="1"/>
</dbReference>
<reference evidence="2" key="1">
    <citation type="submission" date="2012-11" db="EMBL/GenBank/DDBJ databases">
        <authorList>
            <person name="Lucero-Rivera Y.E."/>
            <person name="Tovar-Ramirez D."/>
        </authorList>
    </citation>
    <scope>NUCLEOTIDE SEQUENCE</scope>
    <source>
        <tissue evidence="2">Salivary gland</tissue>
    </source>
</reference>
<feature type="signal peptide" evidence="1">
    <location>
        <begin position="1"/>
        <end position="19"/>
    </location>
</feature>
<evidence type="ECO:0000256" key="1">
    <source>
        <dbReference type="SAM" id="SignalP"/>
    </source>
</evidence>
<name>L7LTG2_RHIPC</name>
<dbReference type="InterPro" id="IPR012674">
    <property type="entry name" value="Calycin"/>
</dbReference>
<evidence type="ECO:0000313" key="2">
    <source>
        <dbReference type="EMBL" id="JAA54173.1"/>
    </source>
</evidence>
<dbReference type="AlphaFoldDB" id="L7LTG2"/>
<organism evidence="2">
    <name type="scientific">Rhipicephalus pulchellus</name>
    <name type="common">Yellow backed tick</name>
    <name type="synonym">Dermacentor pulchellus</name>
    <dbReference type="NCBI Taxonomy" id="72859"/>
    <lineage>
        <taxon>Eukaryota</taxon>
        <taxon>Metazoa</taxon>
        <taxon>Ecdysozoa</taxon>
        <taxon>Arthropoda</taxon>
        <taxon>Chelicerata</taxon>
        <taxon>Arachnida</taxon>
        <taxon>Acari</taxon>
        <taxon>Parasitiformes</taxon>
        <taxon>Ixodida</taxon>
        <taxon>Ixodoidea</taxon>
        <taxon>Ixodidae</taxon>
        <taxon>Rhipicephalinae</taxon>
        <taxon>Rhipicephalus</taxon>
        <taxon>Rhipicephalus</taxon>
    </lineage>
</organism>
<feature type="chain" id="PRO_5003980640" evidence="1">
    <location>
        <begin position="20"/>
        <end position="224"/>
    </location>
</feature>